<dbReference type="EMBL" id="LAZR01004866">
    <property type="protein sequence ID" value="KKN04908.1"/>
    <property type="molecule type" value="Genomic_DNA"/>
</dbReference>
<evidence type="ECO:0000313" key="1">
    <source>
        <dbReference type="EMBL" id="KKN04908.1"/>
    </source>
</evidence>
<accession>A0A0F9QHY0</accession>
<organism evidence="1">
    <name type="scientific">marine sediment metagenome</name>
    <dbReference type="NCBI Taxonomy" id="412755"/>
    <lineage>
        <taxon>unclassified sequences</taxon>
        <taxon>metagenomes</taxon>
        <taxon>ecological metagenomes</taxon>
    </lineage>
</organism>
<sequence length="96" mass="11416">MCNGRDFQIQEMPEDLRPRKGIEFKGMKIREKENFKITPQFIPKGWRALRSREEVKDGDYRWKKTSIRIGHYVPATKIGDLVGFPFTYIRRIENVG</sequence>
<reference evidence="1" key="1">
    <citation type="journal article" date="2015" name="Nature">
        <title>Complex archaea that bridge the gap between prokaryotes and eukaryotes.</title>
        <authorList>
            <person name="Spang A."/>
            <person name="Saw J.H."/>
            <person name="Jorgensen S.L."/>
            <person name="Zaremba-Niedzwiedzka K."/>
            <person name="Martijn J."/>
            <person name="Lind A.E."/>
            <person name="van Eijk R."/>
            <person name="Schleper C."/>
            <person name="Guy L."/>
            <person name="Ettema T.J."/>
        </authorList>
    </citation>
    <scope>NUCLEOTIDE SEQUENCE</scope>
</reference>
<comment type="caution">
    <text evidence="1">The sequence shown here is derived from an EMBL/GenBank/DDBJ whole genome shotgun (WGS) entry which is preliminary data.</text>
</comment>
<gene>
    <name evidence="1" type="ORF">LCGC14_1092750</name>
</gene>
<protein>
    <submittedName>
        <fullName evidence="1">Uncharacterized protein</fullName>
    </submittedName>
</protein>
<name>A0A0F9QHY0_9ZZZZ</name>
<dbReference type="AlphaFoldDB" id="A0A0F9QHY0"/>
<proteinExistence type="predicted"/>